<organism evidence="9 10">
    <name type="scientific">Plectus sambesii</name>
    <dbReference type="NCBI Taxonomy" id="2011161"/>
    <lineage>
        <taxon>Eukaryota</taxon>
        <taxon>Metazoa</taxon>
        <taxon>Ecdysozoa</taxon>
        <taxon>Nematoda</taxon>
        <taxon>Chromadorea</taxon>
        <taxon>Plectida</taxon>
        <taxon>Plectina</taxon>
        <taxon>Plectoidea</taxon>
        <taxon>Plectidae</taxon>
        <taxon>Plectus</taxon>
    </lineage>
</organism>
<comment type="subcellular location">
    <subcellularLocation>
        <location evidence="4">Rough endoplasmic reticulum membrane</location>
        <topology evidence="4">Single-pass type I membrane protein</topology>
    </subcellularLocation>
</comment>
<evidence type="ECO:0000256" key="8">
    <source>
        <dbReference type="SAM" id="MobiDB-lite"/>
    </source>
</evidence>
<feature type="region of interest" description="Disordered" evidence="8">
    <location>
        <begin position="117"/>
        <end position="172"/>
    </location>
</feature>
<dbReference type="Proteomes" id="UP000887566">
    <property type="component" value="Unplaced"/>
</dbReference>
<keyword evidence="9" id="KW-1185">Reference proteome</keyword>
<evidence type="ECO:0000256" key="5">
    <source>
        <dbReference type="ARBA" id="ARBA00034746"/>
    </source>
</evidence>
<dbReference type="GO" id="GO:0030867">
    <property type="term" value="C:rough endoplasmic reticulum membrane"/>
    <property type="evidence" value="ECO:0007669"/>
    <property type="project" value="UniProtKB-SubCell"/>
</dbReference>
<dbReference type="GO" id="GO:0032469">
    <property type="term" value="P:endoplasmic reticulum calcium ion homeostasis"/>
    <property type="evidence" value="ECO:0007669"/>
    <property type="project" value="InterPro"/>
</dbReference>
<dbReference type="InterPro" id="IPR012879">
    <property type="entry name" value="CCDC47"/>
</dbReference>
<feature type="compositionally biased region" description="Basic and acidic residues" evidence="8">
    <location>
        <begin position="145"/>
        <end position="172"/>
    </location>
</feature>
<evidence type="ECO:0000256" key="3">
    <source>
        <dbReference type="ARBA" id="ARBA00023136"/>
    </source>
</evidence>
<evidence type="ECO:0000256" key="2">
    <source>
        <dbReference type="ARBA" id="ARBA00022989"/>
    </source>
</evidence>
<accession>A0A914V8L4</accession>
<dbReference type="GO" id="GO:0005509">
    <property type="term" value="F:calcium ion binding"/>
    <property type="evidence" value="ECO:0007669"/>
    <property type="project" value="InterPro"/>
</dbReference>
<evidence type="ECO:0000256" key="6">
    <source>
        <dbReference type="ARBA" id="ARBA00034875"/>
    </source>
</evidence>
<sequence>MEKKNADKLGLPASFTIFSEISEATTSMIDPRVTQVINKYEECIDYIHFSDQYSGLKPQEGETQTRLPESANVLVFGFNIPGKMGASERHIEQIKPLLSMVFYCLDKVRRYRLSREGKAKADKNRQSAQEAFLKTTHLQRQEAAQARREEKTRERKQRLMEEEDPDRQRRLE</sequence>
<keyword evidence="2" id="KW-1133">Transmembrane helix</keyword>
<evidence type="ECO:0000313" key="10">
    <source>
        <dbReference type="WBParaSite" id="PSAMB.scaffold16650size1287.g36996.t1"/>
    </source>
</evidence>
<evidence type="ECO:0000256" key="7">
    <source>
        <dbReference type="ARBA" id="ARBA00034902"/>
    </source>
</evidence>
<evidence type="ECO:0000313" key="9">
    <source>
        <dbReference type="Proteomes" id="UP000887566"/>
    </source>
</evidence>
<comment type="similarity">
    <text evidence="5">Belongs to the CCDC47 family.</text>
</comment>
<reference evidence="10" key="1">
    <citation type="submission" date="2022-11" db="UniProtKB">
        <authorList>
            <consortium name="WormBaseParasite"/>
        </authorList>
    </citation>
    <scope>IDENTIFICATION</scope>
</reference>
<keyword evidence="1" id="KW-0812">Transmembrane</keyword>
<dbReference type="AlphaFoldDB" id="A0A914V8L4"/>
<name>A0A914V8L4_9BILA</name>
<dbReference type="PANTHER" id="PTHR12883:SF0">
    <property type="entry name" value="PAT COMPLEX SUBUNIT CCDC47"/>
    <property type="match status" value="1"/>
</dbReference>
<dbReference type="WBParaSite" id="PSAMB.scaffold16650size1287.g36996.t1">
    <property type="protein sequence ID" value="PSAMB.scaffold16650size1287.g36996.t1"/>
    <property type="gene ID" value="PSAMB.scaffold16650size1287.g36996"/>
</dbReference>
<evidence type="ECO:0000256" key="1">
    <source>
        <dbReference type="ARBA" id="ARBA00022692"/>
    </source>
</evidence>
<dbReference type="Pfam" id="PF07946">
    <property type="entry name" value="CCDC47"/>
    <property type="match status" value="1"/>
</dbReference>
<proteinExistence type="inferred from homology"/>
<evidence type="ECO:0000256" key="4">
    <source>
        <dbReference type="ARBA" id="ARBA00034697"/>
    </source>
</evidence>
<keyword evidence="3" id="KW-0472">Membrane</keyword>
<protein>
    <recommendedName>
        <fullName evidence="6">PAT complex subunit CCDC47</fullName>
    </recommendedName>
    <alternativeName>
        <fullName evidence="7">Coiled-coil domain-containing protein 47</fullName>
    </alternativeName>
</protein>
<dbReference type="PANTHER" id="PTHR12883">
    <property type="entry name" value="ADIPOCYTE-SPECIFIC PROTEIN 4-RELATED"/>
    <property type="match status" value="1"/>
</dbReference>